<dbReference type="Proteomes" id="UP001346149">
    <property type="component" value="Unassembled WGS sequence"/>
</dbReference>
<accession>A0AAN7LYQ4</accession>
<comment type="subcellular location">
    <subcellularLocation>
        <location evidence="1">Secreted</location>
        <location evidence="1">Extracellular space</location>
    </subcellularLocation>
</comment>
<dbReference type="InterPro" id="IPR033121">
    <property type="entry name" value="PEPTIDASE_A1"/>
</dbReference>
<evidence type="ECO:0000313" key="8">
    <source>
        <dbReference type="Proteomes" id="UP001346149"/>
    </source>
</evidence>
<evidence type="ECO:0000259" key="6">
    <source>
        <dbReference type="PROSITE" id="PS51767"/>
    </source>
</evidence>
<dbReference type="Pfam" id="PF14541">
    <property type="entry name" value="TAXi_C"/>
    <property type="match status" value="1"/>
</dbReference>
<comment type="caution">
    <text evidence="7">The sequence shown here is derived from an EMBL/GenBank/DDBJ whole genome shotgun (WGS) entry which is preliminary data.</text>
</comment>
<comment type="similarity">
    <text evidence="2">Belongs to the peptidase A1 family.</text>
</comment>
<gene>
    <name evidence="7" type="ORF">SAY86_031014</name>
</gene>
<protein>
    <recommendedName>
        <fullName evidence="6">Peptidase A1 domain-containing protein</fullName>
    </recommendedName>
</protein>
<dbReference type="EMBL" id="JAXQNO010000005">
    <property type="protein sequence ID" value="KAK4798688.1"/>
    <property type="molecule type" value="Genomic_DNA"/>
</dbReference>
<evidence type="ECO:0000256" key="3">
    <source>
        <dbReference type="ARBA" id="ARBA00022525"/>
    </source>
</evidence>
<dbReference type="SUPFAM" id="SSF50630">
    <property type="entry name" value="Acid proteases"/>
    <property type="match status" value="1"/>
</dbReference>
<feature type="signal peptide" evidence="5">
    <location>
        <begin position="1"/>
        <end position="28"/>
    </location>
</feature>
<dbReference type="GO" id="GO:0004190">
    <property type="term" value="F:aspartic-type endopeptidase activity"/>
    <property type="evidence" value="ECO:0007669"/>
    <property type="project" value="InterPro"/>
</dbReference>
<dbReference type="InterPro" id="IPR032861">
    <property type="entry name" value="TAXi_N"/>
</dbReference>
<keyword evidence="8" id="KW-1185">Reference proteome</keyword>
<dbReference type="AlphaFoldDB" id="A0AAN7LYQ4"/>
<organism evidence="7 8">
    <name type="scientific">Trapa natans</name>
    <name type="common">Water chestnut</name>
    <dbReference type="NCBI Taxonomy" id="22666"/>
    <lineage>
        <taxon>Eukaryota</taxon>
        <taxon>Viridiplantae</taxon>
        <taxon>Streptophyta</taxon>
        <taxon>Embryophyta</taxon>
        <taxon>Tracheophyta</taxon>
        <taxon>Spermatophyta</taxon>
        <taxon>Magnoliopsida</taxon>
        <taxon>eudicotyledons</taxon>
        <taxon>Gunneridae</taxon>
        <taxon>Pentapetalae</taxon>
        <taxon>rosids</taxon>
        <taxon>malvids</taxon>
        <taxon>Myrtales</taxon>
        <taxon>Lythraceae</taxon>
        <taxon>Trapa</taxon>
    </lineage>
</organism>
<evidence type="ECO:0000256" key="2">
    <source>
        <dbReference type="ARBA" id="ARBA00007447"/>
    </source>
</evidence>
<keyword evidence="4 5" id="KW-0732">Signal</keyword>
<dbReference type="Pfam" id="PF14543">
    <property type="entry name" value="TAXi_N"/>
    <property type="match status" value="1"/>
</dbReference>
<name>A0AAN7LYQ4_TRANT</name>
<dbReference type="InterPro" id="IPR032799">
    <property type="entry name" value="TAXi_C"/>
</dbReference>
<dbReference type="PANTHER" id="PTHR47965">
    <property type="entry name" value="ASPARTYL PROTEASE-RELATED"/>
    <property type="match status" value="1"/>
</dbReference>
<dbReference type="PANTHER" id="PTHR47965:SF103">
    <property type="entry name" value="EUKARYOTIC ASPARTYL PROTEASE FAMILY PROTEIN"/>
    <property type="match status" value="1"/>
</dbReference>
<dbReference type="PROSITE" id="PS51767">
    <property type="entry name" value="PEPTIDASE_A1"/>
    <property type="match status" value="1"/>
</dbReference>
<evidence type="ECO:0000256" key="5">
    <source>
        <dbReference type="SAM" id="SignalP"/>
    </source>
</evidence>
<reference evidence="7 8" key="1">
    <citation type="journal article" date="2023" name="Hortic Res">
        <title>Pangenome of water caltrop reveals structural variations and asymmetric subgenome divergence after allopolyploidization.</title>
        <authorList>
            <person name="Zhang X."/>
            <person name="Chen Y."/>
            <person name="Wang L."/>
            <person name="Yuan Y."/>
            <person name="Fang M."/>
            <person name="Shi L."/>
            <person name="Lu R."/>
            <person name="Comes H.P."/>
            <person name="Ma Y."/>
            <person name="Chen Y."/>
            <person name="Huang G."/>
            <person name="Zhou Y."/>
            <person name="Zheng Z."/>
            <person name="Qiu Y."/>
        </authorList>
    </citation>
    <scope>NUCLEOTIDE SEQUENCE [LARGE SCALE GENOMIC DNA]</scope>
    <source>
        <strain evidence="7">F231</strain>
    </source>
</reference>
<dbReference type="GO" id="GO:0005576">
    <property type="term" value="C:extracellular region"/>
    <property type="evidence" value="ECO:0007669"/>
    <property type="project" value="UniProtKB-SubCell"/>
</dbReference>
<dbReference type="InterPro" id="IPR001461">
    <property type="entry name" value="Aspartic_peptidase_A1"/>
</dbReference>
<dbReference type="InterPro" id="IPR021109">
    <property type="entry name" value="Peptidase_aspartic_dom_sf"/>
</dbReference>
<dbReference type="FunFam" id="2.40.70.10:FF:000041">
    <property type="entry name" value="Basic 7S globulin"/>
    <property type="match status" value="1"/>
</dbReference>
<dbReference type="Gene3D" id="2.40.70.10">
    <property type="entry name" value="Acid Proteases"/>
    <property type="match status" value="2"/>
</dbReference>
<feature type="domain" description="Peptidase A1" evidence="6">
    <location>
        <begin position="45"/>
        <end position="422"/>
    </location>
</feature>
<feature type="chain" id="PRO_5042933307" description="Peptidase A1 domain-containing protein" evidence="5">
    <location>
        <begin position="29"/>
        <end position="435"/>
    </location>
</feature>
<proteinExistence type="inferred from homology"/>
<evidence type="ECO:0000256" key="4">
    <source>
        <dbReference type="ARBA" id="ARBA00022729"/>
    </source>
</evidence>
<evidence type="ECO:0000256" key="1">
    <source>
        <dbReference type="ARBA" id="ARBA00004239"/>
    </source>
</evidence>
<sequence>MTSCSPLLCLLFLTLSFFLLSPSQVASSSSPVIFPIRKDDLSRLYYTTIQIGTPPTSVITLLDLSGQWSWFNCDGGYNSSAYRAVPCGSNTCNSAAGLGCVSCSGPIRPGCTNDTCGVFAYNPFQNTLFSDGLGEDVLVVRGTDGLKYNSRLHIGQFPVSCVDSSAAEGLPKATEGIIALSRAAISLPSKLSEALKLPKKFALCLPSSSRLGHGDLYVGGGPYYRPFTGKKDFSKTLLITKLLVNPVSSAPIHGDSDVSVEYFIGVRAIKVDYTPISFDSSLLSINSTDGVGGTKISSITPYTTMHSSIYKALVKAFTKAALKRKIVQAAAVAPFGACFRLSTIQKGGNAGPEVPRVVLVLQSGVSWLLKGANSMVTVSKEVICLGFVDGGSKPATSIVVGGHQMEDNLVEFDVGASTFAFSNSLRDQNTSCSHF</sequence>
<dbReference type="GO" id="GO:0006508">
    <property type="term" value="P:proteolysis"/>
    <property type="evidence" value="ECO:0007669"/>
    <property type="project" value="InterPro"/>
</dbReference>
<evidence type="ECO:0000313" key="7">
    <source>
        <dbReference type="EMBL" id="KAK4798688.1"/>
    </source>
</evidence>
<keyword evidence="3" id="KW-0964">Secreted</keyword>